<comment type="caution">
    <text evidence="1">The sequence shown here is derived from an EMBL/GenBank/DDBJ whole genome shotgun (WGS) entry which is preliminary data.</text>
</comment>
<dbReference type="PANTHER" id="PTHR35152:SF1">
    <property type="entry name" value="DOMAIN SIGNALLING PROTEIN, PUTATIVE (AFU_ORTHOLOGUE AFUA_5G11310)-RELATED"/>
    <property type="match status" value="1"/>
</dbReference>
<dbReference type="PANTHER" id="PTHR35152">
    <property type="entry name" value="DOMAIN SIGNALLING PROTEIN, PUTATIVE (AFU_ORTHOLOGUE AFUA_5G11310)-RELATED"/>
    <property type="match status" value="1"/>
</dbReference>
<evidence type="ECO:0000313" key="2">
    <source>
        <dbReference type="Proteomes" id="UP001396898"/>
    </source>
</evidence>
<protein>
    <submittedName>
        <fullName evidence="1">Signaling protein YkoW</fullName>
    </submittedName>
</protein>
<reference evidence="1 2" key="1">
    <citation type="submission" date="2023-01" db="EMBL/GenBank/DDBJ databases">
        <title>Analysis of 21 Apiospora genomes using comparative genomics revels a genus with tremendous synthesis potential of carbohydrate active enzymes and secondary metabolites.</title>
        <authorList>
            <person name="Sorensen T."/>
        </authorList>
    </citation>
    <scope>NUCLEOTIDE SEQUENCE [LARGE SCALE GENOMIC DNA]</scope>
    <source>
        <strain evidence="1 2">CBS 20057</strain>
    </source>
</reference>
<name>A0ABR1RJW8_9PEZI</name>
<keyword evidence="2" id="KW-1185">Reference proteome</keyword>
<proteinExistence type="predicted"/>
<evidence type="ECO:0000313" key="1">
    <source>
        <dbReference type="EMBL" id="KAK8013569.1"/>
    </source>
</evidence>
<organism evidence="1 2">
    <name type="scientific">Apiospora marii</name>
    <dbReference type="NCBI Taxonomy" id="335849"/>
    <lineage>
        <taxon>Eukaryota</taxon>
        <taxon>Fungi</taxon>
        <taxon>Dikarya</taxon>
        <taxon>Ascomycota</taxon>
        <taxon>Pezizomycotina</taxon>
        <taxon>Sordariomycetes</taxon>
        <taxon>Xylariomycetidae</taxon>
        <taxon>Amphisphaeriales</taxon>
        <taxon>Apiosporaceae</taxon>
        <taxon>Apiospora</taxon>
    </lineage>
</organism>
<dbReference type="EMBL" id="JAQQWI010000013">
    <property type="protein sequence ID" value="KAK8013569.1"/>
    <property type="molecule type" value="Genomic_DNA"/>
</dbReference>
<accession>A0ABR1RJW8</accession>
<dbReference type="Proteomes" id="UP001396898">
    <property type="component" value="Unassembled WGS sequence"/>
</dbReference>
<sequence length="168" mass="18760">MQIKAQNVDSKLMDMAAFAEEKTMMEPGVHMGFFGVQARMSEEPMELWQFDLIRQLDGLRVTTLCSNLKESKRVSPALSLFACKVSKSIEALRALVRNPIFDEATLTARVVQVPCRAPFGSSSANSCTMISLRVVIPIHVNVLSPHCDLMPLYLAAPNMQPYESLAWR</sequence>
<gene>
    <name evidence="1" type="ORF">PG991_009162</name>
</gene>